<feature type="non-terminal residue" evidence="2">
    <location>
        <position position="755"/>
    </location>
</feature>
<feature type="region of interest" description="Disordered" evidence="1">
    <location>
        <begin position="438"/>
        <end position="486"/>
    </location>
</feature>
<gene>
    <name evidence="2" type="ORF">B0F90DRAFT_1621691</name>
</gene>
<keyword evidence="3" id="KW-1185">Reference proteome</keyword>
<dbReference type="Gene3D" id="3.20.20.80">
    <property type="entry name" value="Glycosidases"/>
    <property type="match status" value="1"/>
</dbReference>
<feature type="compositionally biased region" description="Polar residues" evidence="1">
    <location>
        <begin position="474"/>
        <end position="486"/>
    </location>
</feature>
<dbReference type="CDD" id="cd11576">
    <property type="entry name" value="GH99_GH71_like_2"/>
    <property type="match status" value="1"/>
</dbReference>
<comment type="caution">
    <text evidence="2">The sequence shown here is derived from an EMBL/GenBank/DDBJ whole genome shotgun (WGS) entry which is preliminary data.</text>
</comment>
<evidence type="ECO:0000313" key="2">
    <source>
        <dbReference type="EMBL" id="KAI0307433.1"/>
    </source>
</evidence>
<dbReference type="EMBL" id="WTXG01000001">
    <property type="protein sequence ID" value="KAI0307433.1"/>
    <property type="molecule type" value="Genomic_DNA"/>
</dbReference>
<feature type="compositionally biased region" description="Low complexity" evidence="1">
    <location>
        <begin position="685"/>
        <end position="701"/>
    </location>
</feature>
<sequence>GHHGWIHWFTYPVPDGGAPNMDYWPDTSQYSPEELFAAPGFKHKDGKQAYLFSSRNPKTVQKHFHWMAENGVDGVFLQRFLGLCDIASGGNDGNRRIRDEVGDHVQRAAEREGRVYAIMYDVTGVQPDRVQEIIEADWYHLLQEKRVLNSPNYLREDGKPVIAIWGLGFKDSKHTPAQVRALTFFFRNSTPGGAYLVAGTPAHWRTSDSDADSNPEFVTAWMQSFDAISPWTVGRYSDQSSADAFAEDRIQGDVMFIADWTMKRGRRVEYIPVVHPGGSGFNLSNGHWARNGVPREGGRFLWRQIYNARKWGVRTIYGAMWDEYDEGTQFLPAITKNSDLPHDANNKFTLIAYDVDGYDVPSDWYMRIAGYGSELLKRERHLEDRFPEKELRDWDHSHPKIEVRPSLASLLASGSRSGGAGGDGQSYEDWLKTTDKAKDKEEAPPPPYSLEAEGTPGVQTVTTQGAAPPVPLSSRPTSLATSFQSPASLEHRLSLATHHNQAPAPSRLSPIQSSYPGQKVTVPQPPSQYQQHDPIGPSSYTRPTVQLPMPNHSPLPQPASLWSPQATVQPAWPPRDWNEPPHSFPPTHFPVPPGQSSSSYGYFSGYNEPVTFPEAAHPSGPGDYGFAMPQAAPILESQQLNPGPPPPPLQSREFRSSASSGDHRTSILNDWPDINGYTRPQQQPTRTRSAAAAVATRQYTALPAVDTPYLKPSFPTPWGLSTPADAHAPERVAFPTPNTGAGLTRTRTEPRKRHG</sequence>
<reference evidence="2" key="1">
    <citation type="journal article" date="2022" name="New Phytol.">
        <title>Evolutionary transition to the ectomycorrhizal habit in the genomes of a hyperdiverse lineage of mushroom-forming fungi.</title>
        <authorList>
            <person name="Looney B."/>
            <person name="Miyauchi S."/>
            <person name="Morin E."/>
            <person name="Drula E."/>
            <person name="Courty P.E."/>
            <person name="Kohler A."/>
            <person name="Kuo A."/>
            <person name="LaButti K."/>
            <person name="Pangilinan J."/>
            <person name="Lipzen A."/>
            <person name="Riley R."/>
            <person name="Andreopoulos W."/>
            <person name="He G."/>
            <person name="Johnson J."/>
            <person name="Nolan M."/>
            <person name="Tritt A."/>
            <person name="Barry K.W."/>
            <person name="Grigoriev I.V."/>
            <person name="Nagy L.G."/>
            <person name="Hibbett D."/>
            <person name="Henrissat B."/>
            <person name="Matheny P.B."/>
            <person name="Labbe J."/>
            <person name="Martin F.M."/>
        </authorList>
    </citation>
    <scope>NUCLEOTIDE SEQUENCE</scope>
    <source>
        <strain evidence="2">BPL690</strain>
    </source>
</reference>
<feature type="region of interest" description="Disordered" evidence="1">
    <location>
        <begin position="499"/>
        <end position="581"/>
    </location>
</feature>
<evidence type="ECO:0000256" key="1">
    <source>
        <dbReference type="SAM" id="MobiDB-lite"/>
    </source>
</evidence>
<evidence type="ECO:0008006" key="4">
    <source>
        <dbReference type="Google" id="ProtNLM"/>
    </source>
</evidence>
<accession>A0AAD4MD45</accession>
<organism evidence="2 3">
    <name type="scientific">Multifurca ochricompacta</name>
    <dbReference type="NCBI Taxonomy" id="376703"/>
    <lineage>
        <taxon>Eukaryota</taxon>
        <taxon>Fungi</taxon>
        <taxon>Dikarya</taxon>
        <taxon>Basidiomycota</taxon>
        <taxon>Agaricomycotina</taxon>
        <taxon>Agaricomycetes</taxon>
        <taxon>Russulales</taxon>
        <taxon>Russulaceae</taxon>
        <taxon>Multifurca</taxon>
    </lineage>
</organism>
<name>A0AAD4MD45_9AGAM</name>
<protein>
    <recommendedName>
        <fullName evidence="4">Xylosidase/arabinosidase</fullName>
    </recommendedName>
</protein>
<dbReference type="AlphaFoldDB" id="A0AAD4MD45"/>
<feature type="region of interest" description="Disordered" evidence="1">
    <location>
        <begin position="636"/>
        <end position="755"/>
    </location>
</feature>
<feature type="compositionally biased region" description="Low complexity" evidence="1">
    <location>
        <begin position="454"/>
        <end position="465"/>
    </location>
</feature>
<proteinExistence type="predicted"/>
<dbReference type="Proteomes" id="UP001203297">
    <property type="component" value="Unassembled WGS sequence"/>
</dbReference>
<evidence type="ECO:0000313" key="3">
    <source>
        <dbReference type="Proteomes" id="UP001203297"/>
    </source>
</evidence>